<organism evidence="1">
    <name type="scientific">Marinobacter sp. MMG032</name>
    <dbReference type="NCBI Taxonomy" id="3158548"/>
    <lineage>
        <taxon>Bacteria</taxon>
        <taxon>Pseudomonadati</taxon>
        <taxon>Pseudomonadota</taxon>
        <taxon>Gammaproteobacteria</taxon>
        <taxon>Pseudomonadales</taxon>
        <taxon>Marinobacteraceae</taxon>
        <taxon>Marinobacter</taxon>
    </lineage>
</organism>
<evidence type="ECO:0000313" key="1">
    <source>
        <dbReference type="EMBL" id="XBQ20410.1"/>
    </source>
</evidence>
<gene>
    <name evidence="1" type="ORF">ABNF92_04450</name>
</gene>
<proteinExistence type="predicted"/>
<dbReference type="RefSeq" id="WP_108019309.1">
    <property type="nucleotide sequence ID" value="NZ_CP157802.1"/>
</dbReference>
<accession>A0AAU7MPZ2</accession>
<name>A0AAU7MPZ2_9GAMM</name>
<protein>
    <submittedName>
        <fullName evidence="1">Uncharacterized protein</fullName>
    </submittedName>
</protein>
<reference evidence="1" key="1">
    <citation type="submission" date="2024-05" db="EMBL/GenBank/DDBJ databases">
        <title>Draft Genome Sequences of Flagellimonas sp. MMG031 and Marinobacter sp. MMG032 Isolated from the dinoflagellate Symbiodinium pilosum.</title>
        <authorList>
            <person name="Shikuma N.J."/>
            <person name="Farrell M.V."/>
        </authorList>
    </citation>
    <scope>NUCLEOTIDE SEQUENCE</scope>
    <source>
        <strain evidence="1">MMG032</strain>
    </source>
</reference>
<dbReference type="KEGG" id="mamm:ABNF92_04450"/>
<dbReference type="EMBL" id="CP157802">
    <property type="protein sequence ID" value="XBQ20410.1"/>
    <property type="molecule type" value="Genomic_DNA"/>
</dbReference>
<dbReference type="AlphaFoldDB" id="A0AAU7MPZ2"/>
<sequence>MYKARFDPNYVQVAKHEAAEILGITTEELDHRRARDKHCPKGFRDWERFPPTTRFRLSDIYEYSENIMNRAQEAPTDPIVD</sequence>